<comment type="caution">
    <text evidence="2">The sequence shown here is derived from an EMBL/GenBank/DDBJ whole genome shotgun (WGS) entry which is preliminary data.</text>
</comment>
<dbReference type="SMART" id="SM00354">
    <property type="entry name" value="HTH_LACI"/>
    <property type="match status" value="1"/>
</dbReference>
<dbReference type="InterPro" id="IPR046335">
    <property type="entry name" value="LacI/GalR-like_sensor"/>
</dbReference>
<feature type="domain" description="HTH lacI-type" evidence="1">
    <location>
        <begin position="13"/>
        <end position="67"/>
    </location>
</feature>
<dbReference type="Pfam" id="PF13377">
    <property type="entry name" value="Peripla_BP_3"/>
    <property type="match status" value="1"/>
</dbReference>
<gene>
    <name evidence="2" type="ORF">KQ910_09775</name>
</gene>
<keyword evidence="2" id="KW-0238">DNA-binding</keyword>
<organism evidence="2 3">
    <name type="scientific">Reyranella humidisoli</name>
    <dbReference type="NCBI Taxonomy" id="2849149"/>
    <lineage>
        <taxon>Bacteria</taxon>
        <taxon>Pseudomonadati</taxon>
        <taxon>Pseudomonadota</taxon>
        <taxon>Alphaproteobacteria</taxon>
        <taxon>Hyphomicrobiales</taxon>
        <taxon>Reyranellaceae</taxon>
        <taxon>Reyranella</taxon>
    </lineage>
</organism>
<dbReference type="InterPro" id="IPR000843">
    <property type="entry name" value="HTH_LacI"/>
</dbReference>
<evidence type="ECO:0000313" key="2">
    <source>
        <dbReference type="EMBL" id="MBU8874053.1"/>
    </source>
</evidence>
<dbReference type="Proteomes" id="UP000727907">
    <property type="component" value="Unassembled WGS sequence"/>
</dbReference>
<evidence type="ECO:0000313" key="3">
    <source>
        <dbReference type="Proteomes" id="UP000727907"/>
    </source>
</evidence>
<dbReference type="GO" id="GO:0003677">
    <property type="term" value="F:DNA binding"/>
    <property type="evidence" value="ECO:0007669"/>
    <property type="project" value="UniProtKB-KW"/>
</dbReference>
<keyword evidence="3" id="KW-1185">Reference proteome</keyword>
<accession>A0ABS6ILF3</accession>
<dbReference type="EMBL" id="JAHOPB010000001">
    <property type="protein sequence ID" value="MBU8874053.1"/>
    <property type="molecule type" value="Genomic_DNA"/>
</dbReference>
<dbReference type="PROSITE" id="PS00356">
    <property type="entry name" value="HTH_LACI_1"/>
    <property type="match status" value="1"/>
</dbReference>
<name>A0ABS6ILF3_9HYPH</name>
<dbReference type="PANTHER" id="PTHR30146">
    <property type="entry name" value="LACI-RELATED TRANSCRIPTIONAL REPRESSOR"/>
    <property type="match status" value="1"/>
</dbReference>
<dbReference type="CDD" id="cd01392">
    <property type="entry name" value="HTH_LacI"/>
    <property type="match status" value="1"/>
</dbReference>
<protein>
    <submittedName>
        <fullName evidence="2">LacI family DNA-binding transcriptional regulator</fullName>
    </submittedName>
</protein>
<sequence length="341" mass="37109">MSGKARRGEGSALKMRDIARHAGVSPMTVSRALRQPSAVSEEMRRKVDAAVREFGYLPNRIAGSLSSSRSNTVGLVVPSIRNSLYASMIQAASDVLRANGLHLMIADSGHRLEDEEALVSAFLAQRVCGLILHNTVHSKRMRKLVETSGVPVIETGNLPDEPLDMAVSYSNFEAARAMTLHLARLGYRRIGFVTLPVRDNDRSEERRRGYFAALKELGRPADDSLVLEAAGGFSEGADALVRLVNAHPDLDAGFFAGEVLAVGALFECQRRGWAVPGRIAIASFDDVDLLRHAVPSVTTLRIPRPEIGKRSAELLVRRLQGAPAEPIKVDLGFEIVQRESS</sequence>
<reference evidence="2 3" key="1">
    <citation type="submission" date="2021-06" db="EMBL/GenBank/DDBJ databases">
        <authorList>
            <person name="Lee D.H."/>
        </authorList>
    </citation>
    <scope>NUCLEOTIDE SEQUENCE [LARGE SCALE GENOMIC DNA]</scope>
    <source>
        <strain evidence="2 3">MMS21-HV4-11</strain>
    </source>
</reference>
<evidence type="ECO:0000259" key="1">
    <source>
        <dbReference type="PROSITE" id="PS50932"/>
    </source>
</evidence>
<dbReference type="PROSITE" id="PS50932">
    <property type="entry name" value="HTH_LACI_2"/>
    <property type="match status" value="1"/>
</dbReference>
<dbReference type="CDD" id="cd01575">
    <property type="entry name" value="PBP1_GntR"/>
    <property type="match status" value="1"/>
</dbReference>
<dbReference type="PANTHER" id="PTHR30146:SF33">
    <property type="entry name" value="TRANSCRIPTIONAL REGULATOR"/>
    <property type="match status" value="1"/>
</dbReference>
<proteinExistence type="predicted"/>
<dbReference type="Pfam" id="PF00356">
    <property type="entry name" value="LacI"/>
    <property type="match status" value="1"/>
</dbReference>
<dbReference type="RefSeq" id="WP_216958918.1">
    <property type="nucleotide sequence ID" value="NZ_JAHOPB010000001.1"/>
</dbReference>